<organism evidence="2 3">
    <name type="scientific">Arthrobacter russicus</name>
    <dbReference type="NCBI Taxonomy" id="172040"/>
    <lineage>
        <taxon>Bacteria</taxon>
        <taxon>Bacillati</taxon>
        <taxon>Actinomycetota</taxon>
        <taxon>Actinomycetes</taxon>
        <taxon>Micrococcales</taxon>
        <taxon>Micrococcaceae</taxon>
        <taxon>Arthrobacter</taxon>
    </lineage>
</organism>
<protein>
    <submittedName>
        <fullName evidence="2">Uncharacterized protein</fullName>
    </submittedName>
</protein>
<name>A0ABU1JEZ1_9MICC</name>
<keyword evidence="1" id="KW-1133">Transmembrane helix</keyword>
<keyword evidence="3" id="KW-1185">Reference proteome</keyword>
<feature type="transmembrane region" description="Helical" evidence="1">
    <location>
        <begin position="38"/>
        <end position="62"/>
    </location>
</feature>
<feature type="transmembrane region" description="Helical" evidence="1">
    <location>
        <begin position="122"/>
        <end position="141"/>
    </location>
</feature>
<keyword evidence="1" id="KW-0812">Transmembrane</keyword>
<gene>
    <name evidence="2" type="ORF">JOE69_002659</name>
</gene>
<dbReference type="Proteomes" id="UP001185069">
    <property type="component" value="Unassembled WGS sequence"/>
</dbReference>
<accession>A0ABU1JEZ1</accession>
<keyword evidence="1" id="KW-0472">Membrane</keyword>
<dbReference type="RefSeq" id="WP_309799497.1">
    <property type="nucleotide sequence ID" value="NZ_BAAAHY010000007.1"/>
</dbReference>
<reference evidence="2 3" key="1">
    <citation type="submission" date="2023-07" db="EMBL/GenBank/DDBJ databases">
        <title>Sequencing the genomes of 1000 actinobacteria strains.</title>
        <authorList>
            <person name="Klenk H.-P."/>
        </authorList>
    </citation>
    <scope>NUCLEOTIDE SEQUENCE [LARGE SCALE GENOMIC DNA]</scope>
    <source>
        <strain evidence="2 3">DSM 14555</strain>
    </source>
</reference>
<proteinExistence type="predicted"/>
<evidence type="ECO:0000313" key="3">
    <source>
        <dbReference type="Proteomes" id="UP001185069"/>
    </source>
</evidence>
<evidence type="ECO:0000313" key="2">
    <source>
        <dbReference type="EMBL" id="MDR6270421.1"/>
    </source>
</evidence>
<comment type="caution">
    <text evidence="2">The sequence shown here is derived from an EMBL/GenBank/DDBJ whole genome shotgun (WGS) entry which is preliminary data.</text>
</comment>
<dbReference type="EMBL" id="JAVDQF010000001">
    <property type="protein sequence ID" value="MDR6270421.1"/>
    <property type="molecule type" value="Genomic_DNA"/>
</dbReference>
<evidence type="ECO:0000256" key="1">
    <source>
        <dbReference type="SAM" id="Phobius"/>
    </source>
</evidence>
<feature type="transmembrane region" description="Helical" evidence="1">
    <location>
        <begin position="7"/>
        <end position="26"/>
    </location>
</feature>
<feature type="transmembrane region" description="Helical" evidence="1">
    <location>
        <begin position="78"/>
        <end position="102"/>
    </location>
</feature>
<sequence>MKKAYKVFIVIFSVGFFGTLGIMSLLAQIGTLFSSRPIGFAVAGMGFNLLMLLGMIFAFLAVKRNVSLEAWPTLPGRWAVLVSLPWGSIFGSIVFNLSSYLLDVKNEQNGISFDLTEFFSRITIQFLIFIPAYAAIAFFIGNSTTGKLSNLKS</sequence>